<dbReference type="Gene3D" id="1.20.1070.10">
    <property type="entry name" value="Rhodopsin 7-helix transmembrane proteins"/>
    <property type="match status" value="1"/>
</dbReference>
<dbReference type="Proteomes" id="UP001652628">
    <property type="component" value="Chromosome 3"/>
</dbReference>
<accession>A0ABM4TSD8</accession>
<organism evidence="2 3">
    <name type="scientific">Drosophila suzukii</name>
    <name type="common">Spotted-wing drosophila fruit fly</name>
    <dbReference type="NCBI Taxonomy" id="28584"/>
    <lineage>
        <taxon>Eukaryota</taxon>
        <taxon>Metazoa</taxon>
        <taxon>Ecdysozoa</taxon>
        <taxon>Arthropoda</taxon>
        <taxon>Hexapoda</taxon>
        <taxon>Insecta</taxon>
        <taxon>Pterygota</taxon>
        <taxon>Neoptera</taxon>
        <taxon>Endopterygota</taxon>
        <taxon>Diptera</taxon>
        <taxon>Brachycera</taxon>
        <taxon>Muscomorpha</taxon>
        <taxon>Ephydroidea</taxon>
        <taxon>Drosophilidae</taxon>
        <taxon>Drosophila</taxon>
        <taxon>Sophophora</taxon>
    </lineage>
</organism>
<keyword evidence="2" id="KW-1185">Reference proteome</keyword>
<evidence type="ECO:0000313" key="3">
    <source>
        <dbReference type="RefSeq" id="XP_070852883.1"/>
    </source>
</evidence>
<gene>
    <name evidence="3" type="primary">LOC139353231</name>
</gene>
<feature type="transmembrane region" description="Helical" evidence="1">
    <location>
        <begin position="6"/>
        <end position="27"/>
    </location>
</feature>
<dbReference type="PANTHER" id="PTHR47154">
    <property type="entry name" value="G-PROTEIN COUPLED RECEPTOR MTH-RELATED"/>
    <property type="match status" value="1"/>
</dbReference>
<feature type="transmembrane region" description="Helical" evidence="1">
    <location>
        <begin position="39"/>
        <end position="58"/>
    </location>
</feature>
<name>A0ABM4TSD8_DROSZ</name>
<evidence type="ECO:0000256" key="1">
    <source>
        <dbReference type="SAM" id="Phobius"/>
    </source>
</evidence>
<evidence type="ECO:0000313" key="2">
    <source>
        <dbReference type="Proteomes" id="UP001652628"/>
    </source>
</evidence>
<proteinExistence type="predicted"/>
<feature type="transmembrane region" description="Helical" evidence="1">
    <location>
        <begin position="70"/>
        <end position="88"/>
    </location>
</feature>
<dbReference type="PANTHER" id="PTHR47154:SF2">
    <property type="entry name" value="G-PROTEIN COUPLED RECEPTOR MTH-RELATED"/>
    <property type="match status" value="1"/>
</dbReference>
<keyword evidence="1" id="KW-0472">Membrane</keyword>
<dbReference type="InterPro" id="IPR051384">
    <property type="entry name" value="Mth_GPCR"/>
</dbReference>
<dbReference type="RefSeq" id="XP_070852883.1">
    <property type="nucleotide sequence ID" value="XM_070996782.1"/>
</dbReference>
<keyword evidence="1" id="KW-0812">Transmembrane</keyword>
<reference evidence="3" key="1">
    <citation type="submission" date="2025-08" db="UniProtKB">
        <authorList>
            <consortium name="RefSeq"/>
        </authorList>
    </citation>
    <scope>IDENTIFICATION</scope>
</reference>
<protein>
    <submittedName>
        <fullName evidence="3">Probable G-protein coupled receptor Mth-like 7</fullName>
    </submittedName>
</protein>
<keyword evidence="1" id="KW-1133">Transmembrane helix</keyword>
<sequence>MALSYYRNIVIAISLTCNILTIATYLYVKKLRNTLGKCVISSLLTNFMWQSLGLIQMWLSVPHSFNKVPFVFFFAHNFWLSVMSYHSWRTFKSVNGEEPRFLFLAYNVYVWVPTAILPGGTAFIYIF</sequence>
<feature type="transmembrane region" description="Helical" evidence="1">
    <location>
        <begin position="100"/>
        <end position="126"/>
    </location>
</feature>
<dbReference type="GeneID" id="139353231"/>